<evidence type="ECO:0000256" key="5">
    <source>
        <dbReference type="ARBA" id="ARBA00022827"/>
    </source>
</evidence>
<comment type="cofactor">
    <cofactor evidence="1">
        <name>FAD</name>
        <dbReference type="ChEBI" id="CHEBI:57692"/>
    </cofactor>
</comment>
<protein>
    <submittedName>
        <fullName evidence="8">Methylenetetrahydrofolate_reductase</fullName>
    </submittedName>
</protein>
<proteinExistence type="inferred from homology"/>
<comment type="similarity">
    <text evidence="3">Belongs to the methylenetetrahydrofolate reductase family.</text>
</comment>
<evidence type="ECO:0000256" key="3">
    <source>
        <dbReference type="ARBA" id="ARBA00006743"/>
    </source>
</evidence>
<dbReference type="GO" id="GO:0004489">
    <property type="term" value="F:methylenetetrahydrofolate reductase [NAD(P)H] activity"/>
    <property type="evidence" value="ECO:0007669"/>
    <property type="project" value="InterPro"/>
</dbReference>
<dbReference type="AlphaFoldDB" id="A0A3P3ZIE4"/>
<evidence type="ECO:0000313" key="8">
    <source>
        <dbReference type="EMBL" id="SYZ70030.1"/>
    </source>
</evidence>
<feature type="region of interest" description="Disordered" evidence="7">
    <location>
        <begin position="119"/>
        <end position="150"/>
    </location>
</feature>
<dbReference type="GO" id="GO:0005829">
    <property type="term" value="C:cytosol"/>
    <property type="evidence" value="ECO:0007669"/>
    <property type="project" value="TreeGrafter"/>
</dbReference>
<dbReference type="SUPFAM" id="SSF51730">
    <property type="entry name" value="FAD-linked oxidoreductase"/>
    <property type="match status" value="1"/>
</dbReference>
<dbReference type="GO" id="GO:0071949">
    <property type="term" value="F:FAD binding"/>
    <property type="evidence" value="ECO:0007669"/>
    <property type="project" value="TreeGrafter"/>
</dbReference>
<keyword evidence="4" id="KW-0285">Flavoprotein</keyword>
<keyword evidence="5" id="KW-0274">FAD</keyword>
<dbReference type="Pfam" id="PF02219">
    <property type="entry name" value="MTHFR"/>
    <property type="match status" value="1"/>
</dbReference>
<evidence type="ECO:0000256" key="1">
    <source>
        <dbReference type="ARBA" id="ARBA00001974"/>
    </source>
</evidence>
<evidence type="ECO:0000256" key="6">
    <source>
        <dbReference type="ARBA" id="ARBA00023002"/>
    </source>
</evidence>
<evidence type="ECO:0000313" key="9">
    <source>
        <dbReference type="Proteomes" id="UP000319462"/>
    </source>
</evidence>
<reference evidence="8 9" key="1">
    <citation type="submission" date="2018-09" db="EMBL/GenBank/DDBJ databases">
        <authorList>
            <person name="Peiro R."/>
            <person name="Begona"/>
            <person name="Cbmso G."/>
            <person name="Lopez M."/>
            <person name="Gonzalez S."/>
        </authorList>
    </citation>
    <scope>NUCLEOTIDE SEQUENCE [LARGE SCALE GENOMIC DNA]</scope>
</reference>
<dbReference type="InterPro" id="IPR029041">
    <property type="entry name" value="FAD-linked_oxidoreductase-like"/>
</dbReference>
<sequence length="176" mass="18618">MVSTLDAIRQAVENSCYFVSSECVVPTTEIGAVALYDIVERLPALDPLFCSITWGNDGRTAETFIEVASVCQSLLSVNFQVNLTGYTSKLEVLKWLRLLKAKGVRNLLVRRSAPTAGSTTTSCNGDIGVGPRTTAAGSHGTPREEVNATTSTSLAPITTVSSSFSVSAFPHAVGFV</sequence>
<dbReference type="Proteomes" id="UP000319462">
    <property type="component" value="Chromosome 35"/>
</dbReference>
<dbReference type="GO" id="GO:0035999">
    <property type="term" value="P:tetrahydrofolate interconversion"/>
    <property type="evidence" value="ECO:0007669"/>
    <property type="project" value="UniProtKB-UniPathway"/>
</dbReference>
<dbReference type="InterPro" id="IPR003171">
    <property type="entry name" value="Mehydrof_redctse-like"/>
</dbReference>
<keyword evidence="6" id="KW-0560">Oxidoreductase</keyword>
<dbReference type="GO" id="GO:0009086">
    <property type="term" value="P:methionine biosynthetic process"/>
    <property type="evidence" value="ECO:0007669"/>
    <property type="project" value="TreeGrafter"/>
</dbReference>
<name>A0A3P3ZIE4_LEIBR</name>
<dbReference type="PANTHER" id="PTHR45754">
    <property type="entry name" value="METHYLENETETRAHYDROFOLATE REDUCTASE"/>
    <property type="match status" value="1"/>
</dbReference>
<dbReference type="Gene3D" id="3.20.20.220">
    <property type="match status" value="1"/>
</dbReference>
<organism evidence="8 9">
    <name type="scientific">Leishmania braziliensis MHOM/BR/75/M2904</name>
    <dbReference type="NCBI Taxonomy" id="420245"/>
    <lineage>
        <taxon>Eukaryota</taxon>
        <taxon>Discoba</taxon>
        <taxon>Euglenozoa</taxon>
        <taxon>Kinetoplastea</taxon>
        <taxon>Metakinetoplastina</taxon>
        <taxon>Trypanosomatida</taxon>
        <taxon>Trypanosomatidae</taxon>
        <taxon>Leishmaniinae</taxon>
        <taxon>Leishmania</taxon>
        <taxon>Leishmania braziliensis species complex</taxon>
    </lineage>
</organism>
<accession>A0A3P3ZIE4</accession>
<dbReference type="UniPathway" id="UPA00193"/>
<comment type="pathway">
    <text evidence="2">One-carbon metabolism; tetrahydrofolate interconversion.</text>
</comment>
<gene>
    <name evidence="8" type="ORF">LBRM2904_35.2120</name>
</gene>
<evidence type="ECO:0000256" key="4">
    <source>
        <dbReference type="ARBA" id="ARBA00022630"/>
    </source>
</evidence>
<evidence type="ECO:0000256" key="2">
    <source>
        <dbReference type="ARBA" id="ARBA00004777"/>
    </source>
</evidence>
<dbReference type="EMBL" id="LS997634">
    <property type="protein sequence ID" value="SYZ70030.1"/>
    <property type="molecule type" value="Genomic_DNA"/>
</dbReference>
<evidence type="ECO:0000256" key="7">
    <source>
        <dbReference type="SAM" id="MobiDB-lite"/>
    </source>
</evidence>
<dbReference type="PANTHER" id="PTHR45754:SF3">
    <property type="entry name" value="METHYLENETETRAHYDROFOLATE REDUCTASE (NADPH)"/>
    <property type="match status" value="1"/>
</dbReference>